<dbReference type="AlphaFoldDB" id="A0A941ALA0"/>
<feature type="transmembrane region" description="Helical" evidence="1">
    <location>
        <begin position="118"/>
        <end position="137"/>
    </location>
</feature>
<keyword evidence="3" id="KW-1185">Reference proteome</keyword>
<dbReference type="Pfam" id="PF07690">
    <property type="entry name" value="MFS_1"/>
    <property type="match status" value="1"/>
</dbReference>
<dbReference type="InterPro" id="IPR011701">
    <property type="entry name" value="MFS"/>
</dbReference>
<proteinExistence type="predicted"/>
<keyword evidence="1" id="KW-0472">Membrane</keyword>
<dbReference type="PANTHER" id="PTHR23530">
    <property type="entry name" value="TRANSPORT PROTEIN-RELATED"/>
    <property type="match status" value="1"/>
</dbReference>
<evidence type="ECO:0000256" key="1">
    <source>
        <dbReference type="SAM" id="Phobius"/>
    </source>
</evidence>
<feature type="transmembrane region" description="Helical" evidence="1">
    <location>
        <begin position="254"/>
        <end position="271"/>
    </location>
</feature>
<dbReference type="Gene3D" id="1.20.1250.20">
    <property type="entry name" value="MFS general substrate transporter like domains"/>
    <property type="match status" value="1"/>
</dbReference>
<protein>
    <submittedName>
        <fullName evidence="2">MFS transporter</fullName>
    </submittedName>
</protein>
<dbReference type="GO" id="GO:0022857">
    <property type="term" value="F:transmembrane transporter activity"/>
    <property type="evidence" value="ECO:0007669"/>
    <property type="project" value="InterPro"/>
</dbReference>
<dbReference type="PANTHER" id="PTHR23530:SF1">
    <property type="entry name" value="PERMEASE, MAJOR FACILITATOR SUPERFAMILY-RELATED"/>
    <property type="match status" value="1"/>
</dbReference>
<dbReference type="EMBL" id="JAFCNB010000031">
    <property type="protein sequence ID" value="MBP2708370.1"/>
    <property type="molecule type" value="Genomic_DNA"/>
</dbReference>
<sequence length="372" mass="38024">MVLYPVYALLFADTGLSAGEISSLFAIWSVTGFVLEIPSGVWADLISRRRLLVAAPLLTGAGYALWTFLPSYPAFALGFVLWGAGGSLRSGTLQALVYEELDRLGAAGSYARLTGRSAALGTTAFMAATALAGPVLSLGGYHAAGLASVLATVLAAAVGLTLPESRGPECRDPAGETGYLAVLRDGLSEIRKSDRVRRTILLLSLVSGLSTLDEYIPFLAESTGVPVSAVPLLVLLVSAGMTAGGWAAGRAPGAIAPGLAVGAVCLAAGAASRLPAGFVLVAAAFGVFHWAVAGIDARLQEQVADGSRATVTSMAGLGTEVVCLAVYAGYGAGSRWADPWLIFSLAGLPCLLAALMTGSGRLGRRGRRRDGR</sequence>
<accession>A0A941ALA0</accession>
<reference evidence="2" key="1">
    <citation type="submission" date="2021-02" db="EMBL/GenBank/DDBJ databases">
        <title>Draft genome sequence of Microbispora sp. RL4-1S isolated from rice leaves in Thailand.</title>
        <authorList>
            <person name="Muangham S."/>
            <person name="Duangmal K."/>
        </authorList>
    </citation>
    <scope>NUCLEOTIDE SEQUENCE</scope>
    <source>
        <strain evidence="2">RL4-1S</strain>
    </source>
</reference>
<dbReference type="InterPro" id="IPR053160">
    <property type="entry name" value="MFS_DHA3_Transporter"/>
</dbReference>
<dbReference type="Proteomes" id="UP000674234">
    <property type="component" value="Unassembled WGS sequence"/>
</dbReference>
<comment type="caution">
    <text evidence="2">The sequence shown here is derived from an EMBL/GenBank/DDBJ whole genome shotgun (WGS) entry which is preliminary data.</text>
</comment>
<feature type="transmembrane region" description="Helical" evidence="1">
    <location>
        <begin position="200"/>
        <end position="220"/>
    </location>
</feature>
<feature type="transmembrane region" description="Helical" evidence="1">
    <location>
        <begin position="340"/>
        <end position="362"/>
    </location>
</feature>
<name>A0A941ALA0_9ACTN</name>
<evidence type="ECO:0000313" key="2">
    <source>
        <dbReference type="EMBL" id="MBP2708370.1"/>
    </source>
</evidence>
<organism evidence="2 3">
    <name type="scientific">Microbispora oryzae</name>
    <dbReference type="NCBI Taxonomy" id="2806554"/>
    <lineage>
        <taxon>Bacteria</taxon>
        <taxon>Bacillati</taxon>
        <taxon>Actinomycetota</taxon>
        <taxon>Actinomycetes</taxon>
        <taxon>Streptosporangiales</taxon>
        <taxon>Streptosporangiaceae</taxon>
        <taxon>Microbispora</taxon>
    </lineage>
</organism>
<feature type="transmembrane region" description="Helical" evidence="1">
    <location>
        <begin position="309"/>
        <end position="328"/>
    </location>
</feature>
<feature type="transmembrane region" description="Helical" evidence="1">
    <location>
        <begin position="226"/>
        <end position="247"/>
    </location>
</feature>
<dbReference type="SUPFAM" id="SSF103473">
    <property type="entry name" value="MFS general substrate transporter"/>
    <property type="match status" value="1"/>
</dbReference>
<keyword evidence="1" id="KW-1133">Transmembrane helix</keyword>
<gene>
    <name evidence="2" type="ORF">JOL79_31785</name>
</gene>
<keyword evidence="1" id="KW-0812">Transmembrane</keyword>
<feature type="transmembrane region" description="Helical" evidence="1">
    <location>
        <begin position="277"/>
        <end position="297"/>
    </location>
</feature>
<dbReference type="InterPro" id="IPR036259">
    <property type="entry name" value="MFS_trans_sf"/>
</dbReference>
<dbReference type="RefSeq" id="WP_210159635.1">
    <property type="nucleotide sequence ID" value="NZ_JAFCNB010000031.1"/>
</dbReference>
<evidence type="ECO:0000313" key="3">
    <source>
        <dbReference type="Proteomes" id="UP000674234"/>
    </source>
</evidence>
<feature type="transmembrane region" description="Helical" evidence="1">
    <location>
        <begin position="143"/>
        <end position="162"/>
    </location>
</feature>